<dbReference type="EMBL" id="KI517435">
    <property type="protein sequence ID" value="ESQ45671.1"/>
    <property type="molecule type" value="Genomic_DNA"/>
</dbReference>
<dbReference type="GO" id="GO:0003677">
    <property type="term" value="F:DNA binding"/>
    <property type="evidence" value="ECO:0007669"/>
    <property type="project" value="InterPro"/>
</dbReference>
<dbReference type="NCBIfam" id="NF047352">
    <property type="entry name" value="P_loop_sacsin"/>
    <property type="match status" value="1"/>
</dbReference>
<feature type="region of interest" description="Disordered" evidence="5">
    <location>
        <begin position="118"/>
        <end position="152"/>
    </location>
</feature>
<protein>
    <recommendedName>
        <fullName evidence="6">BED-type domain-containing protein</fullName>
    </recommendedName>
</protein>
<dbReference type="SUPFAM" id="SSF55874">
    <property type="entry name" value="ATPase domain of HSP90 chaperone/DNA topoisomerase II/histidine kinase"/>
    <property type="match status" value="1"/>
</dbReference>
<dbReference type="Pfam" id="PF25794">
    <property type="entry name" value="SACS"/>
    <property type="match status" value="1"/>
</dbReference>
<feature type="compositionally biased region" description="Polar residues" evidence="5">
    <location>
        <begin position="10"/>
        <end position="26"/>
    </location>
</feature>
<proteinExistence type="predicted"/>
<dbReference type="OMA" id="FRSPRDC"/>
<dbReference type="PROSITE" id="PS50808">
    <property type="entry name" value="ZF_BED"/>
    <property type="match status" value="1"/>
</dbReference>
<evidence type="ECO:0000256" key="5">
    <source>
        <dbReference type="SAM" id="MobiDB-lite"/>
    </source>
</evidence>
<keyword evidence="3" id="KW-0862">Zinc</keyword>
<evidence type="ECO:0000256" key="4">
    <source>
        <dbReference type="PROSITE-ProRule" id="PRU00027"/>
    </source>
</evidence>
<sequence length="1839" mass="208245">MEKSDKNEAFSPNASNIKQEKSSQGSIRRYQKQGLTWKYVSETVDSKGKKVTACDFCGKQYVGISRMKQHLAGLNQSRTACKEVSSEVRDSIRKSLKEKEEKTNEKIVVDLKMEDYEVKDGQSSHQSCPSQNRKRKRETKPSKENMAESAKQHIDRIRRTKFSIGGTENPLTEDLHQAVKNLSAELYAKDVHFLMELIQNAEDNEYPEGVDPSLEFVITSEDITATGAPATLLIFNNERGFSEKNIDSICSVGRSTKKGNRKRGYIGEKGIGFKSVFLITSQPYIFSNGYQIRFDEAPCSHCSLGYIVPEWVEQHPSLVDIQRIYGSGSALPTTTIILPLKADKVKPVKEQLSNVHPEVLLFLSKIKRLSIREHCQDPNLSTVNSIGIVSETDFMTRKSIDAESYTINLSARGTDSENQCSYYMWRQKFPVKNENRVERRSEVDDWVITLAFPYGERLGLGNSSPGIYAFLPTEMVTNFPFIIQADFILASSRETILLDDIWNQGILSCVPSAFVNAFTTLVKKTEAPVSSLLPAFGFLPVEPSSYEKLNLVRESIKARICAEEIVPSVSHSRQKFFHKPSEVGRLIPGFWDILKKATREGAGLQNISSHGIYILDSSFDKEENDKVLDFLGLKPVKNKWYAKCIQGCDLVTSVSESTYVEILLFIAQNWQSRFHSTRMVKVPLVKYLVQKGATYLSSLADFSPRILCLPAEKNHSWLLEWNYEMKCTSKFVFLPDTTRTALNASSHKETIRNWLKEKVSVVDMSVSEYAKRLRDNLNVDKKLVVSYAHFLHHSISAGFLSDVEAEKCCRDMPLVDNYGNVNTSRNGVLVPASAGKWVSLTGSNPWMKDDYIELWEEYLLPGKFACVRSKKGELLGFLKTHAKAGDIPEIKPPNAAIPALSGALIKENALLLLEWIKKNRDSLPPRFLNSVKGGSWLRTTINGSSDYRQPSKSFYHTSSWGNVLQSGSILVDIPLVDRSFYGKKIEEYKEELKVAGVMSEFSQACTFVGDHLMRLAETSSLSRENVFSILKFIRHLRPSPDDFITAVKNHPWLKTSTGYRSPDGAVLFSNDWKAASLISDIPFIDREIYGETHLNGFKKELELLGVVVQFPNNHSLIVSHLNPAKLSFLTADAMLLVLDCMRQLSPQKLINALRNSQCFKTKSGYKTPADCYIPDPEWSCLLSVFDSFPLIDEDFYGEKLSTYTEELKQIGVVVQLEEAVKGFVRTFKHKATSSGLTRYSASSLLSCYKKLLASNLKFPEELMKTFKELQWLRTKLGDFRAPESCILFDPEWEPLRLIANLPFIDDSSNWYGKSIHDYKKELKSLGVTVELRQGMNHVVSSLSLPDPSRITPASALSVFKCIKFLLEDRYQQLPKEFLDKVSVKWLKTHAGYRSPEECLLLDHSWELEPCDGPFIDEAYYGSELKSFKQELVKIGVGNDSAKACNLLGRHVYTHSDSDAISRIYRFLRKSEWKSEKDGASSGRIWIPSDGKWADVSSCVVYDKDKLFGSQLNVLENHYNTGDLLGFFSSAFDVRTNPSMEDYCALWQDWERTKDRLSFKECSAFWTFVVKHSNSFKAEKFLSESLTRLPVNSPDCSSSSGGILLSSKSDVFIADDLLLKDLFIDSPVFVWYPTPSSSALSQTKLTPIYRMIGVQEISKCVEVAEAKLTDGVKMVKQESDLIGQGLVRLILGFLSDPSLEIEGEERSRIIHSLVSLNFVETRETISTEYTLNLPSKGEKLMAKAKRMIRWEREKGVVYAEKREKACGKRKVLEYATCFAEVIAKGVMWEREDLIGRLSELVKMAYLVEFDEEALEFLMKSNNLQVYEEDEKLISDVFSFK</sequence>
<dbReference type="Proteomes" id="UP000030689">
    <property type="component" value="Unassembled WGS sequence"/>
</dbReference>
<keyword evidence="1" id="KW-0479">Metal-binding</keyword>
<evidence type="ECO:0000259" key="6">
    <source>
        <dbReference type="PROSITE" id="PS50808"/>
    </source>
</evidence>
<dbReference type="eggNOG" id="ENOG502QXH2">
    <property type="taxonomic scope" value="Eukaryota"/>
</dbReference>
<name>V4NHK3_EUTSA</name>
<dbReference type="InterPro" id="IPR058210">
    <property type="entry name" value="SACS/Nov_dom"/>
</dbReference>
<gene>
    <name evidence="7" type="ORF">EUTSA_v10010053mg</name>
</gene>
<dbReference type="KEGG" id="eus:EUTSA_v10010053mg"/>
<dbReference type="PANTHER" id="PTHR32387:SF14">
    <property type="entry name" value="PROTEIN NO VEIN C-TERMINAL DOMAIN-CONTAINING PROTEIN"/>
    <property type="match status" value="1"/>
</dbReference>
<dbReference type="GO" id="GO:0008270">
    <property type="term" value="F:zinc ion binding"/>
    <property type="evidence" value="ECO:0007669"/>
    <property type="project" value="UniProtKB-KW"/>
</dbReference>
<dbReference type="Gramene" id="ESQ45671">
    <property type="protein sequence ID" value="ESQ45671"/>
    <property type="gene ID" value="EUTSA_v10010053mg"/>
</dbReference>
<keyword evidence="8" id="KW-1185">Reference proteome</keyword>
<dbReference type="InterPro" id="IPR052957">
    <property type="entry name" value="Auxin_embryo_med"/>
</dbReference>
<evidence type="ECO:0000313" key="8">
    <source>
        <dbReference type="Proteomes" id="UP000030689"/>
    </source>
</evidence>
<evidence type="ECO:0000256" key="2">
    <source>
        <dbReference type="ARBA" id="ARBA00022771"/>
    </source>
</evidence>
<organism evidence="7 8">
    <name type="scientific">Eutrema salsugineum</name>
    <name type="common">Saltwater cress</name>
    <name type="synonym">Sisymbrium salsugineum</name>
    <dbReference type="NCBI Taxonomy" id="72664"/>
    <lineage>
        <taxon>Eukaryota</taxon>
        <taxon>Viridiplantae</taxon>
        <taxon>Streptophyta</taxon>
        <taxon>Embryophyta</taxon>
        <taxon>Tracheophyta</taxon>
        <taxon>Spermatophyta</taxon>
        <taxon>Magnoliopsida</taxon>
        <taxon>eudicotyledons</taxon>
        <taxon>Gunneridae</taxon>
        <taxon>Pentapetalae</taxon>
        <taxon>rosids</taxon>
        <taxon>malvids</taxon>
        <taxon>Brassicales</taxon>
        <taxon>Brassicaceae</taxon>
        <taxon>Eutremeae</taxon>
        <taxon>Eutrema</taxon>
    </lineage>
</organism>
<dbReference type="InterPro" id="IPR036890">
    <property type="entry name" value="HATPase_C_sf"/>
</dbReference>
<dbReference type="InterPro" id="IPR003656">
    <property type="entry name" value="Znf_BED"/>
</dbReference>
<accession>V4NHK3</accession>
<dbReference type="Gene3D" id="3.30.565.10">
    <property type="entry name" value="Histidine kinase-like ATPase, C-terminal domain"/>
    <property type="match status" value="1"/>
</dbReference>
<feature type="region of interest" description="Disordered" evidence="5">
    <location>
        <begin position="1"/>
        <end position="29"/>
    </location>
</feature>
<evidence type="ECO:0000256" key="3">
    <source>
        <dbReference type="ARBA" id="ARBA00022833"/>
    </source>
</evidence>
<feature type="compositionally biased region" description="Basic and acidic residues" evidence="5">
    <location>
        <begin position="139"/>
        <end position="152"/>
    </location>
</feature>
<dbReference type="PANTHER" id="PTHR32387">
    <property type="entry name" value="WU:FJ29H11"/>
    <property type="match status" value="1"/>
</dbReference>
<feature type="domain" description="BED-type" evidence="6">
    <location>
        <begin position="31"/>
        <end position="88"/>
    </location>
</feature>
<reference evidence="7 8" key="1">
    <citation type="journal article" date="2013" name="Front. Plant Sci.">
        <title>The Reference Genome of the Halophytic Plant Eutrema salsugineum.</title>
        <authorList>
            <person name="Yang R."/>
            <person name="Jarvis D.E."/>
            <person name="Chen H."/>
            <person name="Beilstein M.A."/>
            <person name="Grimwood J."/>
            <person name="Jenkins J."/>
            <person name="Shu S."/>
            <person name="Prochnik S."/>
            <person name="Xin M."/>
            <person name="Ma C."/>
            <person name="Schmutz J."/>
            <person name="Wing R.A."/>
            <person name="Mitchell-Olds T."/>
            <person name="Schumaker K.S."/>
            <person name="Wang X."/>
        </authorList>
    </citation>
    <scope>NUCLEOTIDE SEQUENCE [LARGE SCALE GENOMIC DNA]</scope>
</reference>
<evidence type="ECO:0000313" key="7">
    <source>
        <dbReference type="EMBL" id="ESQ45671.1"/>
    </source>
</evidence>
<evidence type="ECO:0000256" key="1">
    <source>
        <dbReference type="ARBA" id="ARBA00022723"/>
    </source>
</evidence>
<keyword evidence="2 4" id="KW-0863">Zinc-finger</keyword>
<dbReference type="STRING" id="72664.V4NHK3"/>